<dbReference type="FunFam" id="3.10.260.10:FF:000001">
    <property type="entry name" value="APSES transcription factor (MbpA)"/>
    <property type="match status" value="1"/>
</dbReference>
<dbReference type="InterPro" id="IPR036770">
    <property type="entry name" value="Ankyrin_rpt-contain_sf"/>
</dbReference>
<feature type="region of interest" description="Disordered" evidence="7">
    <location>
        <begin position="120"/>
        <end position="146"/>
    </location>
</feature>
<feature type="domain" description="HTH APSES-type" evidence="8">
    <location>
        <begin position="12"/>
        <end position="119"/>
    </location>
</feature>
<evidence type="ECO:0000256" key="2">
    <source>
        <dbReference type="ARBA" id="ARBA00022969"/>
    </source>
</evidence>
<dbReference type="InterPro" id="IPR002110">
    <property type="entry name" value="Ankyrin_rpt"/>
</dbReference>
<organism evidence="9 10">
    <name type="scientific">Microthyrium microscopicum</name>
    <dbReference type="NCBI Taxonomy" id="703497"/>
    <lineage>
        <taxon>Eukaryota</taxon>
        <taxon>Fungi</taxon>
        <taxon>Dikarya</taxon>
        <taxon>Ascomycota</taxon>
        <taxon>Pezizomycotina</taxon>
        <taxon>Dothideomycetes</taxon>
        <taxon>Dothideomycetes incertae sedis</taxon>
        <taxon>Microthyriales</taxon>
        <taxon>Microthyriaceae</taxon>
        <taxon>Microthyrium</taxon>
    </lineage>
</organism>
<dbReference type="SUPFAM" id="SSF48403">
    <property type="entry name" value="Ankyrin repeat"/>
    <property type="match status" value="1"/>
</dbReference>
<dbReference type="PANTHER" id="PTHR43828">
    <property type="entry name" value="ASPARAGINASE"/>
    <property type="match status" value="1"/>
</dbReference>
<keyword evidence="6" id="KW-0175">Coiled coil</keyword>
<evidence type="ECO:0000256" key="7">
    <source>
        <dbReference type="SAM" id="MobiDB-lite"/>
    </source>
</evidence>
<evidence type="ECO:0000313" key="10">
    <source>
        <dbReference type="Proteomes" id="UP000799302"/>
    </source>
</evidence>
<dbReference type="GO" id="GO:0033309">
    <property type="term" value="C:SBF transcription complex"/>
    <property type="evidence" value="ECO:0007669"/>
    <property type="project" value="TreeGrafter"/>
</dbReference>
<accession>A0A6A6UHI9</accession>
<dbReference type="SUPFAM" id="SSF54616">
    <property type="entry name" value="DNA-binding domain of Mlu1-box binding protein MBP1"/>
    <property type="match status" value="1"/>
</dbReference>
<dbReference type="PROSITE" id="PS50088">
    <property type="entry name" value="ANK_REPEAT"/>
    <property type="match status" value="2"/>
</dbReference>
<dbReference type="SMART" id="SM00248">
    <property type="entry name" value="ANK"/>
    <property type="match status" value="3"/>
</dbReference>
<dbReference type="GO" id="GO:0001228">
    <property type="term" value="F:DNA-binding transcription activator activity, RNA polymerase II-specific"/>
    <property type="evidence" value="ECO:0007669"/>
    <property type="project" value="UniProtKB-ARBA"/>
</dbReference>
<dbReference type="InterPro" id="IPR003163">
    <property type="entry name" value="Tscrpt_reg_HTH_APSES-type"/>
</dbReference>
<dbReference type="InterPro" id="IPR051642">
    <property type="entry name" value="SWI6-like"/>
</dbReference>
<dbReference type="Pfam" id="PF00023">
    <property type="entry name" value="Ank"/>
    <property type="match status" value="2"/>
</dbReference>
<evidence type="ECO:0000256" key="4">
    <source>
        <dbReference type="ARBA" id="ARBA00023321"/>
    </source>
</evidence>
<dbReference type="Gene3D" id="1.25.40.20">
    <property type="entry name" value="Ankyrin repeat-containing domain"/>
    <property type="match status" value="1"/>
</dbReference>
<dbReference type="PANTHER" id="PTHR43828:SF15">
    <property type="entry name" value="TRANSCRIPTION FACTOR MBP1"/>
    <property type="match status" value="1"/>
</dbReference>
<keyword evidence="2" id="KW-0749">Sporulation</keyword>
<proteinExistence type="predicted"/>
<dbReference type="EMBL" id="MU004234">
    <property type="protein sequence ID" value="KAF2670558.1"/>
    <property type="molecule type" value="Genomic_DNA"/>
</dbReference>
<protein>
    <submittedName>
        <fullName evidence="9">Apses-domain-containing protein</fullName>
    </submittedName>
</protein>
<keyword evidence="4" id="KW-0183">Conidiation</keyword>
<dbReference type="PROSITE" id="PS50297">
    <property type="entry name" value="ANK_REP_REGION"/>
    <property type="match status" value="2"/>
</dbReference>
<feature type="region of interest" description="Disordered" evidence="7">
    <location>
        <begin position="178"/>
        <end position="213"/>
    </location>
</feature>
<dbReference type="InterPro" id="IPR018004">
    <property type="entry name" value="KilA/APSES_HTH"/>
</dbReference>
<evidence type="ECO:0000313" key="9">
    <source>
        <dbReference type="EMBL" id="KAF2670558.1"/>
    </source>
</evidence>
<keyword evidence="3 5" id="KW-0040">ANK repeat</keyword>
<evidence type="ECO:0000256" key="5">
    <source>
        <dbReference type="PROSITE-ProRule" id="PRU00023"/>
    </source>
</evidence>
<sequence>MSGGNVPGGGNIYSATYSNVPVYEFNIGPGVQIMRRRADDWINATHILKAAGHDKPARTRILEREVQKGVHEKVQGGYGKYQGTWIPLPDGLALAERSDIINLLRPIFDFVPGDFSPPVAPKHATAASSKPRAPRQSMAKKLAAAKAAEEQQAAAAAHQAQLQQQQYEMSIAPQDMDYQATESQSVMSESIMDEDMYGTSQYSTSRKRKRDEPEHNMVDFEHQNWADALLDYFMLADSDDRFPNPPPPPPGVNIDKPIDDRDHTALHWAAAMGDTEVIRSLVDMGAKVGKESKNLETPLMRAVMFTNNYDKQTMPKLMRTFFNTVRNTDYFGSTVFHHIAATTSSKSKYVPARYYLDTIINALKEQWIPDEISKLLDMRDQNGDTAVHIAARNGARKCVRIFMANNVSLDLRNNHGETADEMIRQLNARRRTHPGARGRDASSSPFGPDRAPLNGDSSVGALSMPVQPEYRSETANMLLNRIGPTFMAKVRSLALAYEAEFQEKETEAIENENVIKKRRTDVDALNKQAAEQKIQLETLRMQLAASGETHEQEKLREEDELRALEAEAMSLLEYEQRESLGRAMHKAGIAPGSNTKPASARAGHHHIQKPMGPPPPANGMGDIEQRKALAAKVRMAQIERQKLTRDIVRNMSTAGLAGRHHEYKRLIHGALGIKEDELESMLDEIIGQLEEDRRERMVMAEAV</sequence>
<dbReference type="PROSITE" id="PS51299">
    <property type="entry name" value="HTH_APSES"/>
    <property type="match status" value="1"/>
</dbReference>
<keyword evidence="1" id="KW-0677">Repeat</keyword>
<evidence type="ECO:0000256" key="6">
    <source>
        <dbReference type="SAM" id="Coils"/>
    </source>
</evidence>
<keyword evidence="10" id="KW-1185">Reference proteome</keyword>
<feature type="coiled-coil region" evidence="6">
    <location>
        <begin position="522"/>
        <end position="567"/>
    </location>
</feature>
<feature type="repeat" description="ANK" evidence="5">
    <location>
        <begin position="261"/>
        <end position="293"/>
    </location>
</feature>
<evidence type="ECO:0000256" key="1">
    <source>
        <dbReference type="ARBA" id="ARBA00022737"/>
    </source>
</evidence>
<dbReference type="AlphaFoldDB" id="A0A6A6UHI9"/>
<dbReference type="OrthoDB" id="6718656at2759"/>
<dbReference type="GO" id="GO:0030907">
    <property type="term" value="C:MBF transcription complex"/>
    <property type="evidence" value="ECO:0007669"/>
    <property type="project" value="TreeGrafter"/>
</dbReference>
<gene>
    <name evidence="9" type="ORF">BT63DRAFT_424484</name>
</gene>
<feature type="region of interest" description="Disordered" evidence="7">
    <location>
        <begin position="429"/>
        <end position="463"/>
    </location>
</feature>
<dbReference type="Pfam" id="PF04383">
    <property type="entry name" value="KilA-N"/>
    <property type="match status" value="1"/>
</dbReference>
<dbReference type="GO" id="GO:0048315">
    <property type="term" value="P:conidium formation"/>
    <property type="evidence" value="ECO:0007669"/>
    <property type="project" value="UniProtKB-KW"/>
</dbReference>
<reference evidence="9" key="1">
    <citation type="journal article" date="2020" name="Stud. Mycol.">
        <title>101 Dothideomycetes genomes: a test case for predicting lifestyles and emergence of pathogens.</title>
        <authorList>
            <person name="Haridas S."/>
            <person name="Albert R."/>
            <person name="Binder M."/>
            <person name="Bloem J."/>
            <person name="Labutti K."/>
            <person name="Salamov A."/>
            <person name="Andreopoulos B."/>
            <person name="Baker S."/>
            <person name="Barry K."/>
            <person name="Bills G."/>
            <person name="Bluhm B."/>
            <person name="Cannon C."/>
            <person name="Castanera R."/>
            <person name="Culley D."/>
            <person name="Daum C."/>
            <person name="Ezra D."/>
            <person name="Gonzalez J."/>
            <person name="Henrissat B."/>
            <person name="Kuo A."/>
            <person name="Liang C."/>
            <person name="Lipzen A."/>
            <person name="Lutzoni F."/>
            <person name="Magnuson J."/>
            <person name="Mondo S."/>
            <person name="Nolan M."/>
            <person name="Ohm R."/>
            <person name="Pangilinan J."/>
            <person name="Park H.-J."/>
            <person name="Ramirez L."/>
            <person name="Alfaro M."/>
            <person name="Sun H."/>
            <person name="Tritt A."/>
            <person name="Yoshinaga Y."/>
            <person name="Zwiers L.-H."/>
            <person name="Turgeon B."/>
            <person name="Goodwin S."/>
            <person name="Spatafora J."/>
            <person name="Crous P."/>
            <person name="Grigoriev I."/>
        </authorList>
    </citation>
    <scope>NUCLEOTIDE SEQUENCE</scope>
    <source>
        <strain evidence="9">CBS 115976</strain>
    </source>
</reference>
<feature type="repeat" description="ANK" evidence="5">
    <location>
        <begin position="382"/>
        <end position="414"/>
    </location>
</feature>
<name>A0A6A6UHI9_9PEZI</name>
<dbReference type="Gene3D" id="3.10.260.10">
    <property type="entry name" value="Transcription regulator HTH, APSES-type DNA-binding domain"/>
    <property type="match status" value="1"/>
</dbReference>
<evidence type="ECO:0000259" key="8">
    <source>
        <dbReference type="PROSITE" id="PS51299"/>
    </source>
</evidence>
<evidence type="ECO:0000256" key="3">
    <source>
        <dbReference type="ARBA" id="ARBA00023043"/>
    </source>
</evidence>
<dbReference type="GO" id="GO:0030435">
    <property type="term" value="P:sporulation resulting in formation of a cellular spore"/>
    <property type="evidence" value="ECO:0007669"/>
    <property type="project" value="UniProtKB-KW"/>
</dbReference>
<dbReference type="InterPro" id="IPR036887">
    <property type="entry name" value="HTH_APSES_sf"/>
</dbReference>
<dbReference type="Proteomes" id="UP000799302">
    <property type="component" value="Unassembled WGS sequence"/>
</dbReference>
<dbReference type="GO" id="GO:0003677">
    <property type="term" value="F:DNA binding"/>
    <property type="evidence" value="ECO:0007669"/>
    <property type="project" value="InterPro"/>
</dbReference>
<dbReference type="SMART" id="SM01252">
    <property type="entry name" value="KilA-N"/>
    <property type="match status" value="1"/>
</dbReference>